<organism evidence="1">
    <name type="scientific">marine metagenome</name>
    <dbReference type="NCBI Taxonomy" id="408172"/>
    <lineage>
        <taxon>unclassified sequences</taxon>
        <taxon>metagenomes</taxon>
        <taxon>ecological metagenomes</taxon>
    </lineage>
</organism>
<sequence length="42" mass="4977">MRYETAPKFGWLTTQGCSLRADHFERRMHGEKKGCISRRGYD</sequence>
<dbReference type="EMBL" id="UINC01011718">
    <property type="protein sequence ID" value="SVA51532.1"/>
    <property type="molecule type" value="Genomic_DNA"/>
</dbReference>
<evidence type="ECO:0000313" key="1">
    <source>
        <dbReference type="EMBL" id="SVA51532.1"/>
    </source>
</evidence>
<protein>
    <submittedName>
        <fullName evidence="1">Uncharacterized protein</fullName>
    </submittedName>
</protein>
<dbReference type="AlphaFoldDB" id="A0A381WGE1"/>
<feature type="non-terminal residue" evidence="1">
    <location>
        <position position="42"/>
    </location>
</feature>
<proteinExistence type="predicted"/>
<accession>A0A381WGE1</accession>
<reference evidence="1" key="1">
    <citation type="submission" date="2018-05" db="EMBL/GenBank/DDBJ databases">
        <authorList>
            <person name="Lanie J.A."/>
            <person name="Ng W.-L."/>
            <person name="Kazmierczak K.M."/>
            <person name="Andrzejewski T.M."/>
            <person name="Davidsen T.M."/>
            <person name="Wayne K.J."/>
            <person name="Tettelin H."/>
            <person name="Glass J.I."/>
            <person name="Rusch D."/>
            <person name="Podicherti R."/>
            <person name="Tsui H.-C.T."/>
            <person name="Winkler M.E."/>
        </authorList>
    </citation>
    <scope>NUCLEOTIDE SEQUENCE</scope>
</reference>
<gene>
    <name evidence="1" type="ORF">METZ01_LOCUS104386</name>
</gene>
<name>A0A381WGE1_9ZZZZ</name>